<keyword evidence="5" id="KW-0464">Manganese</keyword>
<accession>A0A2T7UNV2</accession>
<dbReference type="EMBL" id="QDDR01000009">
    <property type="protein sequence ID" value="PVE46326.1"/>
    <property type="molecule type" value="Genomic_DNA"/>
</dbReference>
<evidence type="ECO:0000313" key="8">
    <source>
        <dbReference type="Proteomes" id="UP000244810"/>
    </source>
</evidence>
<dbReference type="OrthoDB" id="9809354at2"/>
<dbReference type="Pfam" id="PF00883">
    <property type="entry name" value="Peptidase_M17"/>
    <property type="match status" value="1"/>
</dbReference>
<evidence type="ECO:0000256" key="5">
    <source>
        <dbReference type="ARBA" id="ARBA00023211"/>
    </source>
</evidence>
<keyword evidence="8" id="KW-1185">Reference proteome</keyword>
<keyword evidence="2 7" id="KW-0031">Aminopeptidase</keyword>
<gene>
    <name evidence="7" type="ORF">DDE23_16940</name>
</gene>
<dbReference type="SUPFAM" id="SSF52949">
    <property type="entry name" value="Macro domain-like"/>
    <property type="match status" value="1"/>
</dbReference>
<protein>
    <submittedName>
        <fullName evidence="7">Leucyl aminopeptidase</fullName>
    </submittedName>
</protein>
<dbReference type="SUPFAM" id="SSF53187">
    <property type="entry name" value="Zn-dependent exopeptidases"/>
    <property type="match status" value="1"/>
</dbReference>
<evidence type="ECO:0000256" key="1">
    <source>
        <dbReference type="ARBA" id="ARBA00009528"/>
    </source>
</evidence>
<dbReference type="InterPro" id="IPR043472">
    <property type="entry name" value="Macro_dom-like"/>
</dbReference>
<dbReference type="InterPro" id="IPR000819">
    <property type="entry name" value="Peptidase_M17_C"/>
</dbReference>
<evidence type="ECO:0000256" key="4">
    <source>
        <dbReference type="ARBA" id="ARBA00022801"/>
    </source>
</evidence>
<dbReference type="InterPro" id="IPR048816">
    <property type="entry name" value="Peptidase_M17_N_1"/>
</dbReference>
<dbReference type="AlphaFoldDB" id="A0A2T7UNV2"/>
<dbReference type="InterPro" id="IPR011356">
    <property type="entry name" value="Leucine_aapep/pepB"/>
</dbReference>
<comment type="caution">
    <text evidence="7">The sequence shown here is derived from an EMBL/GenBank/DDBJ whole genome shotgun (WGS) entry which is preliminary data.</text>
</comment>
<dbReference type="PROSITE" id="PS00631">
    <property type="entry name" value="CYTOSOL_AP"/>
    <property type="match status" value="1"/>
</dbReference>
<dbReference type="CDD" id="cd00433">
    <property type="entry name" value="Peptidase_M17"/>
    <property type="match status" value="1"/>
</dbReference>
<reference evidence="7 8" key="1">
    <citation type="journal article" date="2011" name="Syst. Appl. Microbiol.">
        <title>Defluviimonas denitrificans gen. nov., sp. nov., and Pararhodobacter aggregans gen. nov., sp. nov., non-phototrophic Rhodobacteraceae from the biofilter of a marine aquaculture.</title>
        <authorList>
            <person name="Foesel B.U."/>
            <person name="Drake H.L."/>
            <person name="Schramm A."/>
        </authorList>
    </citation>
    <scope>NUCLEOTIDE SEQUENCE [LARGE SCALE GENOMIC DNA]</scope>
    <source>
        <strain evidence="7 8">D1-19</strain>
    </source>
</reference>
<dbReference type="GO" id="GO:0030145">
    <property type="term" value="F:manganese ion binding"/>
    <property type="evidence" value="ECO:0007669"/>
    <property type="project" value="InterPro"/>
</dbReference>
<evidence type="ECO:0000256" key="3">
    <source>
        <dbReference type="ARBA" id="ARBA00022670"/>
    </source>
</evidence>
<dbReference type="GO" id="GO:0006508">
    <property type="term" value="P:proteolysis"/>
    <property type="evidence" value="ECO:0007669"/>
    <property type="project" value="UniProtKB-KW"/>
</dbReference>
<proteinExistence type="inferred from homology"/>
<dbReference type="PANTHER" id="PTHR11963:SF20">
    <property type="entry name" value="PEPTIDASE B"/>
    <property type="match status" value="1"/>
</dbReference>
<dbReference type="Pfam" id="PF21337">
    <property type="entry name" value="Peptidase_M17_N_1"/>
    <property type="match status" value="1"/>
</dbReference>
<dbReference type="PANTHER" id="PTHR11963">
    <property type="entry name" value="LEUCINE AMINOPEPTIDASE-RELATED"/>
    <property type="match status" value="1"/>
</dbReference>
<evidence type="ECO:0000256" key="2">
    <source>
        <dbReference type="ARBA" id="ARBA00022438"/>
    </source>
</evidence>
<keyword evidence="4" id="KW-0378">Hydrolase</keyword>
<keyword evidence="3" id="KW-0645">Protease</keyword>
<feature type="domain" description="Cytosol aminopeptidase" evidence="6">
    <location>
        <begin position="314"/>
        <end position="321"/>
    </location>
</feature>
<dbReference type="Gene3D" id="3.40.630.10">
    <property type="entry name" value="Zn peptidases"/>
    <property type="match status" value="1"/>
</dbReference>
<dbReference type="Proteomes" id="UP000244810">
    <property type="component" value="Unassembled WGS sequence"/>
</dbReference>
<name>A0A2T7UNV2_9RHOB</name>
<dbReference type="Gene3D" id="3.40.220.10">
    <property type="entry name" value="Leucine Aminopeptidase, subunit E, domain 1"/>
    <property type="match status" value="1"/>
</dbReference>
<dbReference type="RefSeq" id="WP_107753255.1">
    <property type="nucleotide sequence ID" value="NZ_QBKF01000009.1"/>
</dbReference>
<comment type="similarity">
    <text evidence="1">Belongs to the peptidase M17 family.</text>
</comment>
<organism evidence="7 8">
    <name type="scientific">Pararhodobacter aggregans</name>
    <dbReference type="NCBI Taxonomy" id="404875"/>
    <lineage>
        <taxon>Bacteria</taxon>
        <taxon>Pseudomonadati</taxon>
        <taxon>Pseudomonadota</taxon>
        <taxon>Alphaproteobacteria</taxon>
        <taxon>Rhodobacterales</taxon>
        <taxon>Paracoccaceae</taxon>
        <taxon>Pararhodobacter</taxon>
    </lineage>
</organism>
<evidence type="ECO:0000313" key="7">
    <source>
        <dbReference type="EMBL" id="PVE46326.1"/>
    </source>
</evidence>
<dbReference type="GO" id="GO:0005737">
    <property type="term" value="C:cytoplasm"/>
    <property type="evidence" value="ECO:0007669"/>
    <property type="project" value="InterPro"/>
</dbReference>
<evidence type="ECO:0000259" key="6">
    <source>
        <dbReference type="PROSITE" id="PS00631"/>
    </source>
</evidence>
<sequence length="473" mass="49902">MRQSLATFAPADAPSVPLHAISADGLATWLDQQPERVRTWLNATGFSAAAGETLCVPDVAGEVSMAVFGLGGAKARARRRMALGAARKKLPRGSYHLAGGFDVEELPEQALGWLLAGYSFDRFRHRSADELPLAMLKAPAGIDAGRVSILAAAEWLTRDLINTPASQMGPEELETTLLALAEEFGAHVSVTYGDDLLQENFPLIHAVGRASDRIPRLLDLRWGDSGPRITLVGKGVCFDTGGLDIKPAASMGLMKKDMGGAATVMGLAMMIMALGWKVRLRLLIPAVENAISGSAMRPGDVLTARNGLTVEVNNTDAEGRLVLADALALACEESPDALICMATLTGAARVALGPDLPPFYTDDEDLALALSDGAAVEADPLWRMPFHAPYESLIEPGIADLDNAPGGGMAGSITAALFLRRFVTPGTRFAHFDIYGWQPKDEPGRPKGGQGQAARAVLWALPEVLGPGIEGGA</sequence>
<dbReference type="GO" id="GO:0070006">
    <property type="term" value="F:metalloaminopeptidase activity"/>
    <property type="evidence" value="ECO:0007669"/>
    <property type="project" value="InterPro"/>
</dbReference>
<dbReference type="PRINTS" id="PR00481">
    <property type="entry name" value="LAMNOPPTDASE"/>
</dbReference>